<dbReference type="GO" id="GO:0016787">
    <property type="term" value="F:hydrolase activity"/>
    <property type="evidence" value="ECO:0007669"/>
    <property type="project" value="UniProtKB-KW"/>
</dbReference>
<feature type="domain" description="Beta-lactamase-related" evidence="1">
    <location>
        <begin position="24"/>
        <end position="387"/>
    </location>
</feature>
<evidence type="ECO:0000259" key="1">
    <source>
        <dbReference type="Pfam" id="PF00144"/>
    </source>
</evidence>
<keyword evidence="2" id="KW-0378">Hydrolase</keyword>
<dbReference type="AlphaFoldDB" id="A0A255DUD8"/>
<evidence type="ECO:0000313" key="3">
    <source>
        <dbReference type="Proteomes" id="UP000216063"/>
    </source>
</evidence>
<dbReference type="Proteomes" id="UP000216063">
    <property type="component" value="Unassembled WGS sequence"/>
</dbReference>
<accession>A0A255DUD8</accession>
<dbReference type="RefSeq" id="WP_094475886.1">
    <property type="nucleotide sequence ID" value="NZ_NOZR01000001.1"/>
</dbReference>
<name>A0A255DUD8_9MYCO</name>
<proteinExistence type="predicted"/>
<reference evidence="2 3" key="1">
    <citation type="submission" date="2017-07" db="EMBL/GenBank/DDBJ databases">
        <title>The new phylogeny of genus Mycobacterium.</title>
        <authorList>
            <person name="Tortoli E."/>
            <person name="Trovato A."/>
            <person name="Cirillo D.M."/>
        </authorList>
    </citation>
    <scope>NUCLEOTIDE SEQUENCE [LARGE SCALE GENOMIC DNA]</scope>
    <source>
        <strain evidence="2 3">ATCC 33027</strain>
    </source>
</reference>
<dbReference type="InterPro" id="IPR052907">
    <property type="entry name" value="Beta-lactamase/esterase"/>
</dbReference>
<keyword evidence="3" id="KW-1185">Reference proteome</keyword>
<dbReference type="Pfam" id="PF00144">
    <property type="entry name" value="Beta-lactamase"/>
    <property type="match status" value="1"/>
</dbReference>
<dbReference type="InterPro" id="IPR001466">
    <property type="entry name" value="Beta-lactam-related"/>
</dbReference>
<gene>
    <name evidence="2" type="ORF">CG716_00020</name>
</gene>
<dbReference type="PANTHER" id="PTHR43319:SF3">
    <property type="entry name" value="BETA-LACTAMASE-RELATED DOMAIN-CONTAINING PROTEIN"/>
    <property type="match status" value="1"/>
</dbReference>
<evidence type="ECO:0000313" key="2">
    <source>
        <dbReference type="EMBL" id="OYN82998.1"/>
    </source>
</evidence>
<dbReference type="SUPFAM" id="SSF56601">
    <property type="entry name" value="beta-lactamase/transpeptidase-like"/>
    <property type="match status" value="1"/>
</dbReference>
<dbReference type="PANTHER" id="PTHR43319">
    <property type="entry name" value="BETA-LACTAMASE-RELATED"/>
    <property type="match status" value="1"/>
</dbReference>
<organism evidence="2 3">
    <name type="scientific">Mycolicibacterium sphagni</name>
    <dbReference type="NCBI Taxonomy" id="1786"/>
    <lineage>
        <taxon>Bacteria</taxon>
        <taxon>Bacillati</taxon>
        <taxon>Actinomycetota</taxon>
        <taxon>Actinomycetes</taxon>
        <taxon>Mycobacteriales</taxon>
        <taxon>Mycobacteriaceae</taxon>
        <taxon>Mycolicibacterium</taxon>
    </lineage>
</organism>
<dbReference type="EMBL" id="NOZR01000001">
    <property type="protein sequence ID" value="OYN82998.1"/>
    <property type="molecule type" value="Genomic_DNA"/>
</dbReference>
<comment type="caution">
    <text evidence="2">The sequence shown here is derived from an EMBL/GenBank/DDBJ whole genome shotgun (WGS) entry which is preliminary data.</text>
</comment>
<dbReference type="InterPro" id="IPR012338">
    <property type="entry name" value="Beta-lactam/transpept-like"/>
</dbReference>
<protein>
    <submittedName>
        <fullName evidence="2">EstA family serine hydrolase</fullName>
    </submittedName>
</protein>
<dbReference type="OrthoDB" id="9809635at2"/>
<sequence>MVLKVAVPPDLMGGDVAEGYGRVADAFRANLAAGSEVGAAVAVYRDGVKVVDLWGGYRNGLTKAPWQPDTMVNMFSTTKGVTALTFAVAVSRGMLSYDAKVADYWPEFAHAGKGDVTVRQLLAHQAGLPALTPKPTLRDVADPERLASILAAQAPAWPVGARHGYHAITLGWYQSELIRRTDPAGRTVGRFLAEEIAAPLGLDLHIGLPADIDRNRVALLHQWKRPEVFLHLKEMPAGFAVAALNPVGLAARSTGVPADVNPWDGAYNRDDVRAVEIPSSNGIGTARSVAQYYGTAATGGDQIGLSADVVSALAAPAIPPSGGLRDKVLNVTTNFALGFAKPLPQFRFGSTDKAFGTPGFGGSFGFADPETGIGFAYVMNKLGFHLYSDPRELALRQALMHGILGARSQT</sequence>
<dbReference type="Gene3D" id="3.40.710.10">
    <property type="entry name" value="DD-peptidase/beta-lactamase superfamily"/>
    <property type="match status" value="1"/>
</dbReference>